<gene>
    <name evidence="2" type="ORF">GCM10010324_23830</name>
</gene>
<organism evidence="2 3">
    <name type="scientific">Streptomyces hiroshimensis</name>
    <dbReference type="NCBI Taxonomy" id="66424"/>
    <lineage>
        <taxon>Bacteria</taxon>
        <taxon>Bacillati</taxon>
        <taxon>Actinomycetota</taxon>
        <taxon>Actinomycetes</taxon>
        <taxon>Kitasatosporales</taxon>
        <taxon>Streptomycetaceae</taxon>
        <taxon>Streptomyces</taxon>
    </lineage>
</organism>
<feature type="domain" description="HTH cro/C1-type" evidence="1">
    <location>
        <begin position="9"/>
        <end position="62"/>
    </location>
</feature>
<dbReference type="Proteomes" id="UP000659223">
    <property type="component" value="Unassembled WGS sequence"/>
</dbReference>
<accession>A0ABQ2YC89</accession>
<dbReference type="PROSITE" id="PS50943">
    <property type="entry name" value="HTH_CROC1"/>
    <property type="match status" value="1"/>
</dbReference>
<dbReference type="EMBL" id="BMUT01000004">
    <property type="protein sequence ID" value="GGX77541.1"/>
    <property type="molecule type" value="Genomic_DNA"/>
</dbReference>
<name>A0ABQ2YC89_9ACTN</name>
<sequence>MSKELGENVKKHRRTAGLTQETLALAAGVAPSTVAKLEQGGNVRIETLHLLARALHVKTSQLMASDTPAPVREEDPTKVGLVELRNSLTPAIGLAAPVTETPEQEPDLEALLDLVRRGSAAYDSDRFGSVATTLPQIISDANSAVSYYDHGGEHEKALSARAEAYLLGGRYLTQVRQYDLAYHALSGSIRDAQEVNDTNTAAYAIVIMSWLLLRQGRFDDAENLAVETADHIEPRISKASPERLAVWGWLALQAAAAAVRNNREDHATGARRIAASAASALGTKSADARHRYGRFDLKVAAMKGLEDELIKEGGDPYRVIEESTGRAPLSDRSMKALSVPETDKEWNRHRLTVATAYSKTGDHESAMERLTAIEYANGEWLRHQRTATDVMESIARKRKRTLTGEMRRMMSLLGVTA</sequence>
<evidence type="ECO:0000313" key="3">
    <source>
        <dbReference type="Proteomes" id="UP000659223"/>
    </source>
</evidence>
<dbReference type="InterPro" id="IPR011990">
    <property type="entry name" value="TPR-like_helical_dom_sf"/>
</dbReference>
<protein>
    <submittedName>
        <fullName evidence="2">Transcriptional regulator</fullName>
    </submittedName>
</protein>
<evidence type="ECO:0000313" key="2">
    <source>
        <dbReference type="EMBL" id="GGX77541.1"/>
    </source>
</evidence>
<dbReference type="InterPro" id="IPR001387">
    <property type="entry name" value="Cro/C1-type_HTH"/>
</dbReference>
<dbReference type="SUPFAM" id="SSF47413">
    <property type="entry name" value="lambda repressor-like DNA-binding domains"/>
    <property type="match status" value="1"/>
</dbReference>
<dbReference type="Pfam" id="PF01381">
    <property type="entry name" value="HTH_3"/>
    <property type="match status" value="1"/>
</dbReference>
<keyword evidence="3" id="KW-1185">Reference proteome</keyword>
<proteinExistence type="predicted"/>
<comment type="caution">
    <text evidence="2">The sequence shown here is derived from an EMBL/GenBank/DDBJ whole genome shotgun (WGS) entry which is preliminary data.</text>
</comment>
<evidence type="ECO:0000259" key="1">
    <source>
        <dbReference type="PROSITE" id="PS50943"/>
    </source>
</evidence>
<dbReference type="Gene3D" id="1.10.260.40">
    <property type="entry name" value="lambda repressor-like DNA-binding domains"/>
    <property type="match status" value="1"/>
</dbReference>
<dbReference type="RefSeq" id="WP_190021634.1">
    <property type="nucleotide sequence ID" value="NZ_BMUT01000004.1"/>
</dbReference>
<dbReference type="CDD" id="cd00093">
    <property type="entry name" value="HTH_XRE"/>
    <property type="match status" value="1"/>
</dbReference>
<dbReference type="SUPFAM" id="SSF48452">
    <property type="entry name" value="TPR-like"/>
    <property type="match status" value="1"/>
</dbReference>
<dbReference type="SMART" id="SM00530">
    <property type="entry name" value="HTH_XRE"/>
    <property type="match status" value="1"/>
</dbReference>
<reference evidence="3" key="1">
    <citation type="journal article" date="2019" name="Int. J. Syst. Evol. Microbiol.">
        <title>The Global Catalogue of Microorganisms (GCM) 10K type strain sequencing project: providing services to taxonomists for standard genome sequencing and annotation.</title>
        <authorList>
            <consortium name="The Broad Institute Genomics Platform"/>
            <consortium name="The Broad Institute Genome Sequencing Center for Infectious Disease"/>
            <person name="Wu L."/>
            <person name="Ma J."/>
        </authorList>
    </citation>
    <scope>NUCLEOTIDE SEQUENCE [LARGE SCALE GENOMIC DNA]</scope>
    <source>
        <strain evidence="3">JCM 4586</strain>
    </source>
</reference>
<dbReference type="InterPro" id="IPR010982">
    <property type="entry name" value="Lambda_DNA-bd_dom_sf"/>
</dbReference>